<evidence type="ECO:0000313" key="7">
    <source>
        <dbReference type="Proteomes" id="UP000051515"/>
    </source>
</evidence>
<dbReference type="EMBL" id="AZDY01000042">
    <property type="protein sequence ID" value="KRK81575.1"/>
    <property type="molecule type" value="Genomic_DNA"/>
</dbReference>
<dbReference type="STRING" id="1423788.FC78_GL000628"/>
<comment type="caution">
    <text evidence="6">The sequence shown here is derived from an EMBL/GenBank/DDBJ whole genome shotgun (WGS) entry which is preliminary data.</text>
</comment>
<evidence type="ECO:0000256" key="2">
    <source>
        <dbReference type="ARBA" id="ARBA00006906"/>
    </source>
</evidence>
<dbReference type="InterPro" id="IPR013785">
    <property type="entry name" value="Aldolase_TIM"/>
</dbReference>
<dbReference type="GO" id="GO:0016829">
    <property type="term" value="F:lyase activity"/>
    <property type="evidence" value="ECO:0007669"/>
    <property type="project" value="UniProtKB-KW"/>
</dbReference>
<dbReference type="PANTHER" id="PTHR30246:SF1">
    <property type="entry name" value="2-DEHYDRO-3-DEOXY-6-PHOSPHOGALACTONATE ALDOLASE-RELATED"/>
    <property type="match status" value="1"/>
</dbReference>
<keyword evidence="4" id="KW-0456">Lyase</keyword>
<dbReference type="OrthoDB" id="9802667at2"/>
<sequence length="208" mass="22261">MKKLDYMNRIYDSGALAVVRATTDRVLEIAEGIVKGGIDVMEVSYTIDSAADSIKALKEKFGDKLLVGAGTVLDGETAKDAIKAGAQFIYSPIFDQEVAKLCNQYQIPYAPGCTSVTEAVNALRAGATFVKIFPYGGIVGPDLIKTMKTPIPYLPLIESGGVTVDNITDWLEAGTDIVGIGGALSKGTVDDIAQSAQQFRNKIDEYRK</sequence>
<accession>A0A0R1KQK1</accession>
<dbReference type="PATRIC" id="fig|1423788.3.peg.640"/>
<dbReference type="InterPro" id="IPR000887">
    <property type="entry name" value="Aldlse_KDPG_KHG"/>
</dbReference>
<evidence type="ECO:0000256" key="5">
    <source>
        <dbReference type="ARBA" id="ARBA00023277"/>
    </source>
</evidence>
<gene>
    <name evidence="6" type="ORF">FC78_GL000628</name>
</gene>
<proteinExistence type="inferred from homology"/>
<reference evidence="6 7" key="1">
    <citation type="journal article" date="2015" name="Genome Announc.">
        <title>Expanding the biotechnology potential of lactobacilli through comparative genomics of 213 strains and associated genera.</title>
        <authorList>
            <person name="Sun Z."/>
            <person name="Harris H.M."/>
            <person name="McCann A."/>
            <person name="Guo C."/>
            <person name="Argimon S."/>
            <person name="Zhang W."/>
            <person name="Yang X."/>
            <person name="Jeffery I.B."/>
            <person name="Cooney J.C."/>
            <person name="Kagawa T.F."/>
            <person name="Liu W."/>
            <person name="Song Y."/>
            <person name="Salvetti E."/>
            <person name="Wrobel A."/>
            <person name="Rasinkangas P."/>
            <person name="Parkhill J."/>
            <person name="Rea M.C."/>
            <person name="O'Sullivan O."/>
            <person name="Ritari J."/>
            <person name="Douillard F.P."/>
            <person name="Paul Ross R."/>
            <person name="Yang R."/>
            <person name="Briner A.E."/>
            <person name="Felis G.E."/>
            <person name="de Vos W.M."/>
            <person name="Barrangou R."/>
            <person name="Klaenhammer T.R."/>
            <person name="Caufield P.W."/>
            <person name="Cui Y."/>
            <person name="Zhang H."/>
            <person name="O'Toole P.W."/>
        </authorList>
    </citation>
    <scope>NUCLEOTIDE SEQUENCE [LARGE SCALE GENOMIC DNA]</scope>
    <source>
        <strain evidence="6 7">DSM 19674</strain>
    </source>
</reference>
<name>A0A0R1KQK1_9LACO</name>
<comment type="pathway">
    <text evidence="1">Carbohydrate acid metabolism.</text>
</comment>
<keyword evidence="5" id="KW-0119">Carbohydrate metabolism</keyword>
<keyword evidence="7" id="KW-1185">Reference proteome</keyword>
<organism evidence="6 7">
    <name type="scientific">Companilactobacillus bobalius DSM 19674</name>
    <dbReference type="NCBI Taxonomy" id="1423788"/>
    <lineage>
        <taxon>Bacteria</taxon>
        <taxon>Bacillati</taxon>
        <taxon>Bacillota</taxon>
        <taxon>Bacilli</taxon>
        <taxon>Lactobacillales</taxon>
        <taxon>Lactobacillaceae</taxon>
        <taxon>Companilactobacillus</taxon>
        <taxon>Companilactobacillus bobalius</taxon>
    </lineage>
</organism>
<evidence type="ECO:0000313" key="6">
    <source>
        <dbReference type="EMBL" id="KRK81575.1"/>
    </source>
</evidence>
<evidence type="ECO:0000256" key="4">
    <source>
        <dbReference type="ARBA" id="ARBA00023239"/>
    </source>
</evidence>
<protein>
    <submittedName>
        <fullName evidence="6">4-hydroxy-2-oxoglutarate aldolase</fullName>
    </submittedName>
</protein>
<evidence type="ECO:0000256" key="1">
    <source>
        <dbReference type="ARBA" id="ARBA00004761"/>
    </source>
</evidence>
<dbReference type="PANTHER" id="PTHR30246">
    <property type="entry name" value="2-KETO-3-DEOXY-6-PHOSPHOGLUCONATE ALDOLASE"/>
    <property type="match status" value="1"/>
</dbReference>
<dbReference type="CDD" id="cd00452">
    <property type="entry name" value="KDPG_aldolase"/>
    <property type="match status" value="1"/>
</dbReference>
<evidence type="ECO:0000256" key="3">
    <source>
        <dbReference type="ARBA" id="ARBA00011233"/>
    </source>
</evidence>
<comment type="similarity">
    <text evidence="2">Belongs to the KHG/KDPG aldolase family.</text>
</comment>
<dbReference type="RefSeq" id="WP_056954982.1">
    <property type="nucleotide sequence ID" value="NZ_AZDY01000042.1"/>
</dbReference>
<comment type="subunit">
    <text evidence="3">Homotrimer.</text>
</comment>
<dbReference type="Pfam" id="PF01081">
    <property type="entry name" value="Aldolase"/>
    <property type="match status" value="1"/>
</dbReference>
<dbReference type="AlphaFoldDB" id="A0A0R1KQK1"/>
<dbReference type="SUPFAM" id="SSF51569">
    <property type="entry name" value="Aldolase"/>
    <property type="match status" value="1"/>
</dbReference>
<dbReference type="Proteomes" id="UP000051515">
    <property type="component" value="Unassembled WGS sequence"/>
</dbReference>
<dbReference type="Gene3D" id="3.20.20.70">
    <property type="entry name" value="Aldolase class I"/>
    <property type="match status" value="1"/>
</dbReference>